<evidence type="ECO:0000259" key="5">
    <source>
        <dbReference type="Pfam" id="PF03097"/>
    </source>
</evidence>
<organism evidence="7 8">
    <name type="scientific">Populus trichocarpa</name>
    <name type="common">Western balsam poplar</name>
    <name type="synonym">Populus balsamifera subsp. trichocarpa</name>
    <dbReference type="NCBI Taxonomy" id="3694"/>
    <lineage>
        <taxon>Eukaryota</taxon>
        <taxon>Viridiplantae</taxon>
        <taxon>Streptophyta</taxon>
        <taxon>Embryophyta</taxon>
        <taxon>Tracheophyta</taxon>
        <taxon>Spermatophyta</taxon>
        <taxon>Magnoliopsida</taxon>
        <taxon>eudicotyledons</taxon>
        <taxon>Gunneridae</taxon>
        <taxon>Pentapetalae</taxon>
        <taxon>rosids</taxon>
        <taxon>fabids</taxon>
        <taxon>Malpighiales</taxon>
        <taxon>Salicaceae</taxon>
        <taxon>Saliceae</taxon>
        <taxon>Populus</taxon>
    </lineage>
</organism>
<gene>
    <name evidence="7" type="ORF">POPTR_010G042800</name>
</gene>
<dbReference type="GO" id="GO:0005768">
    <property type="term" value="C:endosome"/>
    <property type="evidence" value="ECO:0007669"/>
    <property type="project" value="UniProtKB-SubCell"/>
</dbReference>
<keyword evidence="4" id="KW-0967">Endosome</keyword>
<dbReference type="Gene3D" id="1.25.40.280">
    <property type="entry name" value="alix/aip1 like domains"/>
    <property type="match status" value="1"/>
</dbReference>
<protein>
    <recommendedName>
        <fullName evidence="9">BRO1 domain-containing protein</fullName>
    </recommendedName>
</protein>
<reference evidence="7 8" key="1">
    <citation type="journal article" date="2006" name="Science">
        <title>The genome of black cottonwood, Populus trichocarpa (Torr. &amp; Gray).</title>
        <authorList>
            <person name="Tuskan G.A."/>
            <person name="Difazio S."/>
            <person name="Jansson S."/>
            <person name="Bohlmann J."/>
            <person name="Grigoriev I."/>
            <person name="Hellsten U."/>
            <person name="Putnam N."/>
            <person name="Ralph S."/>
            <person name="Rombauts S."/>
            <person name="Salamov A."/>
            <person name="Schein J."/>
            <person name="Sterck L."/>
            <person name="Aerts A."/>
            <person name="Bhalerao R.R."/>
            <person name="Bhalerao R.P."/>
            <person name="Blaudez D."/>
            <person name="Boerjan W."/>
            <person name="Brun A."/>
            <person name="Brunner A."/>
            <person name="Busov V."/>
            <person name="Campbell M."/>
            <person name="Carlson J."/>
            <person name="Chalot M."/>
            <person name="Chapman J."/>
            <person name="Chen G.L."/>
            <person name="Cooper D."/>
            <person name="Coutinho P.M."/>
            <person name="Couturier J."/>
            <person name="Covert S."/>
            <person name="Cronk Q."/>
            <person name="Cunningham R."/>
            <person name="Davis J."/>
            <person name="Degroeve S."/>
            <person name="Dejardin A."/>
            <person name="Depamphilis C."/>
            <person name="Detter J."/>
            <person name="Dirks B."/>
            <person name="Dubchak I."/>
            <person name="Duplessis S."/>
            <person name="Ehlting J."/>
            <person name="Ellis B."/>
            <person name="Gendler K."/>
            <person name="Goodstein D."/>
            <person name="Gribskov M."/>
            <person name="Grimwood J."/>
            <person name="Groover A."/>
            <person name="Gunter L."/>
            <person name="Hamberger B."/>
            <person name="Heinze B."/>
            <person name="Helariutta Y."/>
            <person name="Henrissat B."/>
            <person name="Holligan D."/>
            <person name="Holt R."/>
            <person name="Huang W."/>
            <person name="Islam-Faridi N."/>
            <person name="Jones S."/>
            <person name="Jones-Rhoades M."/>
            <person name="Jorgensen R."/>
            <person name="Joshi C."/>
            <person name="Kangasjarvi J."/>
            <person name="Karlsson J."/>
            <person name="Kelleher C."/>
            <person name="Kirkpatrick R."/>
            <person name="Kirst M."/>
            <person name="Kohler A."/>
            <person name="Kalluri U."/>
            <person name="Larimer F."/>
            <person name="Leebens-Mack J."/>
            <person name="Leple J.C."/>
            <person name="Locascio P."/>
            <person name="Lou Y."/>
            <person name="Lucas S."/>
            <person name="Martin F."/>
            <person name="Montanini B."/>
            <person name="Napoli C."/>
            <person name="Nelson D.R."/>
            <person name="Nelson C."/>
            <person name="Nieminen K."/>
            <person name="Nilsson O."/>
            <person name="Pereda V."/>
            <person name="Peter G."/>
            <person name="Philippe R."/>
            <person name="Pilate G."/>
            <person name="Poliakov A."/>
            <person name="Razumovskaya J."/>
            <person name="Richardson P."/>
            <person name="Rinaldi C."/>
            <person name="Ritland K."/>
            <person name="Rouze P."/>
            <person name="Ryaboy D."/>
            <person name="Schmutz J."/>
            <person name="Schrader J."/>
            <person name="Segerman B."/>
            <person name="Shin H."/>
            <person name="Siddiqui A."/>
            <person name="Sterky F."/>
            <person name="Terry A."/>
            <person name="Tsai C.J."/>
            <person name="Uberbacher E."/>
            <person name="Unneberg P."/>
            <person name="Vahala J."/>
            <person name="Wall K."/>
            <person name="Wessler S."/>
            <person name="Yang G."/>
            <person name="Yin T."/>
            <person name="Douglas C."/>
            <person name="Marra M."/>
            <person name="Sandberg G."/>
            <person name="Van de Peer Y."/>
            <person name="Rokhsar D."/>
        </authorList>
    </citation>
    <scope>NUCLEOTIDE SEQUENCE [LARGE SCALE GENOMIC DNA]</scope>
    <source>
        <strain evidence="8">cv. Nisqually</strain>
    </source>
</reference>
<dbReference type="Proteomes" id="UP000006729">
    <property type="component" value="Chromosome 10"/>
</dbReference>
<evidence type="ECO:0008006" key="9">
    <source>
        <dbReference type="Google" id="ProtNLM"/>
    </source>
</evidence>
<evidence type="ECO:0000313" key="8">
    <source>
        <dbReference type="Proteomes" id="UP000006729"/>
    </source>
</evidence>
<dbReference type="InterPro" id="IPR004328">
    <property type="entry name" value="BRO1_dom"/>
</dbReference>
<sequence>MPKQSFLFSSSKLIIDFEDEDKIQSFDFKAVKENDRVYLMRVPSPSSLPPLPTFSMVKIMSMNDVLDASKEKMFASLVLDSSAKALSRYTEMVDDIIRTQAEKLQQGSELTRVRLKEMDLPHSILSLEGNFTLPTNLKEDVETVQISGGPTGLEAELQQLMDLRRKEATKDAQFRSQFGTQWTRPQSNTLTKNLPDRLNRFATNLKQASDSNARIEHSVRDHFALISILDRRLVYQNFGRVSHILGDPKLSTIVLYTSYTHISIISQS</sequence>
<comment type="subcellular location">
    <subcellularLocation>
        <location evidence="2">Cytoplasm</location>
    </subcellularLocation>
    <subcellularLocation>
        <location evidence="1">Endosome</location>
    </subcellularLocation>
</comment>
<dbReference type="PANTHER" id="PTHR23030">
    <property type="entry name" value="PCD6 INTERACTING PROTEIN-RELATED"/>
    <property type="match status" value="1"/>
</dbReference>
<dbReference type="Pfam" id="PF03097">
    <property type="entry name" value="BRO1"/>
    <property type="match status" value="1"/>
</dbReference>
<evidence type="ECO:0000256" key="4">
    <source>
        <dbReference type="ARBA" id="ARBA00022753"/>
    </source>
</evidence>
<dbReference type="InterPro" id="IPR025304">
    <property type="entry name" value="ALIX_V_dom"/>
</dbReference>
<evidence type="ECO:0000256" key="1">
    <source>
        <dbReference type="ARBA" id="ARBA00004177"/>
    </source>
</evidence>
<dbReference type="Gene3D" id="1.20.140.50">
    <property type="entry name" value="alix/aip1 like domains"/>
    <property type="match status" value="1"/>
</dbReference>
<dbReference type="InParanoid" id="A0A2K1YNR0"/>
<evidence type="ECO:0000256" key="2">
    <source>
        <dbReference type="ARBA" id="ARBA00004496"/>
    </source>
</evidence>
<name>A0A2K1YNR0_POPTR</name>
<dbReference type="AlphaFoldDB" id="A0A2K1YNR0"/>
<feature type="domain" description="ALIX V-shaped" evidence="6">
    <location>
        <begin position="154"/>
        <end position="230"/>
    </location>
</feature>
<evidence type="ECO:0000313" key="7">
    <source>
        <dbReference type="EMBL" id="PNT14664.1"/>
    </source>
</evidence>
<dbReference type="PANTHER" id="PTHR23030:SF30">
    <property type="entry name" value="TYROSINE-PROTEIN PHOSPHATASE NON-RECEPTOR TYPE 23"/>
    <property type="match status" value="1"/>
</dbReference>
<feature type="domain" description="BRO1" evidence="5">
    <location>
        <begin position="28"/>
        <end position="97"/>
    </location>
</feature>
<proteinExistence type="predicted"/>
<dbReference type="Pfam" id="PF13949">
    <property type="entry name" value="ALIX_LYPXL_bnd"/>
    <property type="match status" value="1"/>
</dbReference>
<dbReference type="STRING" id="3694.A0A2K1YNR0"/>
<dbReference type="InterPro" id="IPR038499">
    <property type="entry name" value="BRO1_sf"/>
</dbReference>
<accession>A0A2K1YNR0</accession>
<keyword evidence="3" id="KW-0963">Cytoplasm</keyword>
<dbReference type="EMBL" id="CM009299">
    <property type="protein sequence ID" value="PNT14664.1"/>
    <property type="molecule type" value="Genomic_DNA"/>
</dbReference>
<keyword evidence="8" id="KW-1185">Reference proteome</keyword>
<evidence type="ECO:0000259" key="6">
    <source>
        <dbReference type="Pfam" id="PF13949"/>
    </source>
</evidence>
<evidence type="ECO:0000256" key="3">
    <source>
        <dbReference type="ARBA" id="ARBA00022490"/>
    </source>
</evidence>